<dbReference type="Proteomes" id="UP000320762">
    <property type="component" value="Unassembled WGS sequence"/>
</dbReference>
<feature type="transmembrane region" description="Helical" evidence="1">
    <location>
        <begin position="135"/>
        <end position="155"/>
    </location>
</feature>
<comment type="caution">
    <text evidence="2">The sequence shown here is derived from an EMBL/GenBank/DDBJ whole genome shotgun (WGS) entry which is preliminary data.</text>
</comment>
<organism evidence="2 3">
    <name type="scientific">Schizophyllum amplum</name>
    <dbReference type="NCBI Taxonomy" id="97359"/>
    <lineage>
        <taxon>Eukaryota</taxon>
        <taxon>Fungi</taxon>
        <taxon>Dikarya</taxon>
        <taxon>Basidiomycota</taxon>
        <taxon>Agaricomycotina</taxon>
        <taxon>Agaricomycetes</taxon>
        <taxon>Agaricomycetidae</taxon>
        <taxon>Agaricales</taxon>
        <taxon>Schizophyllaceae</taxon>
        <taxon>Schizophyllum</taxon>
    </lineage>
</organism>
<accession>A0A550CTX8</accession>
<evidence type="ECO:0000256" key="1">
    <source>
        <dbReference type="SAM" id="Phobius"/>
    </source>
</evidence>
<reference evidence="2 3" key="1">
    <citation type="journal article" date="2019" name="New Phytol.">
        <title>Comparative genomics reveals unique wood-decay strategies and fruiting body development in the Schizophyllaceae.</title>
        <authorList>
            <person name="Almasi E."/>
            <person name="Sahu N."/>
            <person name="Krizsan K."/>
            <person name="Balint B."/>
            <person name="Kovacs G.M."/>
            <person name="Kiss B."/>
            <person name="Cseklye J."/>
            <person name="Drula E."/>
            <person name="Henrissat B."/>
            <person name="Nagy I."/>
            <person name="Chovatia M."/>
            <person name="Adam C."/>
            <person name="LaButti K."/>
            <person name="Lipzen A."/>
            <person name="Riley R."/>
            <person name="Grigoriev I.V."/>
            <person name="Nagy L.G."/>
        </authorList>
    </citation>
    <scope>NUCLEOTIDE SEQUENCE [LARGE SCALE GENOMIC DNA]</scope>
    <source>
        <strain evidence="2 3">NL-1724</strain>
    </source>
</reference>
<dbReference type="EMBL" id="VDMD01000002">
    <property type="protein sequence ID" value="TRM68245.1"/>
    <property type="molecule type" value="Genomic_DNA"/>
</dbReference>
<dbReference type="AlphaFoldDB" id="A0A550CTX8"/>
<keyword evidence="1" id="KW-0472">Membrane</keyword>
<keyword evidence="1" id="KW-1133">Transmembrane helix</keyword>
<evidence type="ECO:0000313" key="2">
    <source>
        <dbReference type="EMBL" id="TRM68245.1"/>
    </source>
</evidence>
<name>A0A550CTX8_9AGAR</name>
<sequence>MTVSCASHCRTSKRHFLRTLQRLWRRKSSAYPSAVFQAVPWFDSLVVIYSYSVLSAVASVPGRLIGTPALWWPLGGLPPMCLAAAHRDSQFLAVCRELSEHRPNKTDWLVSADFCLVKHHRFFSKRHNLVVRIRWFNWLMVSTQCFLLIHIFPIVNTSRNLSSTLQRLSLDFVGLHTLGNHRPPSTITWFAVRTPS</sequence>
<keyword evidence="1" id="KW-0812">Transmembrane</keyword>
<keyword evidence="3" id="KW-1185">Reference proteome</keyword>
<protein>
    <submittedName>
        <fullName evidence="2">Uncharacterized protein</fullName>
    </submittedName>
</protein>
<gene>
    <name evidence="2" type="ORF">BD626DRAFT_481190</name>
</gene>
<evidence type="ECO:0000313" key="3">
    <source>
        <dbReference type="Proteomes" id="UP000320762"/>
    </source>
</evidence>
<proteinExistence type="predicted"/>